<evidence type="ECO:0000256" key="3">
    <source>
        <dbReference type="ARBA" id="ARBA00023163"/>
    </source>
</evidence>
<dbReference type="Pfam" id="PF12833">
    <property type="entry name" value="HTH_18"/>
    <property type="match status" value="1"/>
</dbReference>
<dbReference type="SUPFAM" id="SSF46689">
    <property type="entry name" value="Homeodomain-like"/>
    <property type="match status" value="2"/>
</dbReference>
<keyword evidence="2" id="KW-0238">DNA-binding</keyword>
<proteinExistence type="predicted"/>
<dbReference type="GO" id="GO:0043565">
    <property type="term" value="F:sequence-specific DNA binding"/>
    <property type="evidence" value="ECO:0007669"/>
    <property type="project" value="InterPro"/>
</dbReference>
<dbReference type="Proteomes" id="UP000570361">
    <property type="component" value="Unassembled WGS sequence"/>
</dbReference>
<dbReference type="PROSITE" id="PS01124">
    <property type="entry name" value="HTH_ARAC_FAMILY_2"/>
    <property type="match status" value="1"/>
</dbReference>
<dbReference type="PRINTS" id="PR00032">
    <property type="entry name" value="HTHARAC"/>
</dbReference>
<dbReference type="InterPro" id="IPR018060">
    <property type="entry name" value="HTH_AraC"/>
</dbReference>
<dbReference type="Gene3D" id="1.10.10.60">
    <property type="entry name" value="Homeodomain-like"/>
    <property type="match status" value="2"/>
</dbReference>
<dbReference type="EMBL" id="JACHXK010000039">
    <property type="protein sequence ID" value="MBB3114687.1"/>
    <property type="molecule type" value="Genomic_DNA"/>
</dbReference>
<evidence type="ECO:0000313" key="6">
    <source>
        <dbReference type="Proteomes" id="UP000570361"/>
    </source>
</evidence>
<dbReference type="PANTHER" id="PTHR43280:SF2">
    <property type="entry name" value="HTH-TYPE TRANSCRIPTIONAL REGULATOR EXSA"/>
    <property type="match status" value="1"/>
</dbReference>
<evidence type="ECO:0000259" key="4">
    <source>
        <dbReference type="PROSITE" id="PS01124"/>
    </source>
</evidence>
<comment type="caution">
    <text evidence="5">The sequence shown here is derived from an EMBL/GenBank/DDBJ whole genome shotgun (WGS) entry which is preliminary data.</text>
</comment>
<keyword evidence="1" id="KW-0805">Transcription regulation</keyword>
<dbReference type="GO" id="GO:0003700">
    <property type="term" value="F:DNA-binding transcription factor activity"/>
    <property type="evidence" value="ECO:0007669"/>
    <property type="project" value="InterPro"/>
</dbReference>
<keyword evidence="3" id="KW-0804">Transcription</keyword>
<dbReference type="InterPro" id="IPR009057">
    <property type="entry name" value="Homeodomain-like_sf"/>
</dbReference>
<feature type="domain" description="HTH araC/xylS-type" evidence="4">
    <location>
        <begin position="33"/>
        <end position="131"/>
    </location>
</feature>
<dbReference type="PANTHER" id="PTHR43280">
    <property type="entry name" value="ARAC-FAMILY TRANSCRIPTIONAL REGULATOR"/>
    <property type="match status" value="1"/>
</dbReference>
<organism evidence="5 6">
    <name type="scientific">Paenibacillus phyllosphaerae</name>
    <dbReference type="NCBI Taxonomy" id="274593"/>
    <lineage>
        <taxon>Bacteria</taxon>
        <taxon>Bacillati</taxon>
        <taxon>Bacillota</taxon>
        <taxon>Bacilli</taxon>
        <taxon>Bacillales</taxon>
        <taxon>Paenibacillaceae</taxon>
        <taxon>Paenibacillus</taxon>
    </lineage>
</organism>
<gene>
    <name evidence="5" type="ORF">FHS18_006829</name>
</gene>
<accession>A0A7W5FRV3</accession>
<dbReference type="RefSeq" id="WP_246428058.1">
    <property type="nucleotide sequence ID" value="NZ_JACHXK010000039.1"/>
</dbReference>
<dbReference type="AlphaFoldDB" id="A0A7W5FRV3"/>
<evidence type="ECO:0000313" key="5">
    <source>
        <dbReference type="EMBL" id="MBB3114687.1"/>
    </source>
</evidence>
<evidence type="ECO:0000256" key="2">
    <source>
        <dbReference type="ARBA" id="ARBA00023125"/>
    </source>
</evidence>
<dbReference type="InterPro" id="IPR020449">
    <property type="entry name" value="Tscrpt_reg_AraC-type_HTH"/>
</dbReference>
<dbReference type="SMART" id="SM00342">
    <property type="entry name" value="HTH_ARAC"/>
    <property type="match status" value="1"/>
</dbReference>
<name>A0A7W5FRV3_9BACL</name>
<reference evidence="5 6" key="1">
    <citation type="submission" date="2020-08" db="EMBL/GenBank/DDBJ databases">
        <title>Genomic Encyclopedia of Type Strains, Phase III (KMG-III): the genomes of soil and plant-associated and newly described type strains.</title>
        <authorList>
            <person name="Whitman W."/>
        </authorList>
    </citation>
    <scope>NUCLEOTIDE SEQUENCE [LARGE SCALE GENOMIC DNA]</scope>
    <source>
        <strain evidence="5 6">CECT 5862</strain>
    </source>
</reference>
<sequence length="131" mass="15539">MIDWREFKRDPLSRNDALQIETALTGQPPKIVKEAILYMTKHYGEPIGLNEVAAHVRVTPAHLSKVFKEEMGVTFIKWLNHLRMEEAKKLLRHTWMKTYEVAEQVGYPDYKYFSLMFKRHTGSSPRDYRKK</sequence>
<keyword evidence="6" id="KW-1185">Reference proteome</keyword>
<protein>
    <submittedName>
        <fullName evidence="5">YesN/AraC family two-component response regulator</fullName>
    </submittedName>
</protein>
<evidence type="ECO:0000256" key="1">
    <source>
        <dbReference type="ARBA" id="ARBA00023015"/>
    </source>
</evidence>